<dbReference type="Proteomes" id="UP000283530">
    <property type="component" value="Unassembled WGS sequence"/>
</dbReference>
<dbReference type="PANTHER" id="PTHR47493:SF1">
    <property type="entry name" value="OS08G0520200 PROTEIN"/>
    <property type="match status" value="1"/>
</dbReference>
<feature type="compositionally biased region" description="Low complexity" evidence="3">
    <location>
        <begin position="1"/>
        <end position="13"/>
    </location>
</feature>
<dbReference type="AlphaFoldDB" id="A0A3S3NAV5"/>
<evidence type="ECO:0000313" key="4">
    <source>
        <dbReference type="EMBL" id="RWR91550.1"/>
    </source>
</evidence>
<dbReference type="NCBIfam" id="TIGR00756">
    <property type="entry name" value="PPR"/>
    <property type="match status" value="1"/>
</dbReference>
<dbReference type="PANTHER" id="PTHR47493">
    <property type="entry name" value="OS08G0520200 PROTEIN"/>
    <property type="match status" value="1"/>
</dbReference>
<protein>
    <submittedName>
        <fullName evidence="4">Pentatricopeptide repeat</fullName>
    </submittedName>
</protein>
<evidence type="ECO:0000256" key="3">
    <source>
        <dbReference type="SAM" id="MobiDB-lite"/>
    </source>
</evidence>
<dbReference type="Pfam" id="PF01535">
    <property type="entry name" value="PPR"/>
    <property type="match status" value="3"/>
</dbReference>
<proteinExistence type="predicted"/>
<name>A0A3S3NAV5_9MAGN</name>
<dbReference type="EMBL" id="QPKB01000008">
    <property type="protein sequence ID" value="RWR91550.1"/>
    <property type="molecule type" value="Genomic_DNA"/>
</dbReference>
<gene>
    <name evidence="4" type="ORF">CKAN_02071100</name>
</gene>
<dbReference type="Gene3D" id="1.25.40.10">
    <property type="entry name" value="Tetratricopeptide repeat domain"/>
    <property type="match status" value="2"/>
</dbReference>
<evidence type="ECO:0000313" key="5">
    <source>
        <dbReference type="Proteomes" id="UP000283530"/>
    </source>
</evidence>
<feature type="repeat" description="PPR" evidence="2">
    <location>
        <begin position="90"/>
        <end position="124"/>
    </location>
</feature>
<comment type="caution">
    <text evidence="4">The sequence shown here is derived from an EMBL/GenBank/DDBJ whole genome shotgun (WGS) entry which is preliminary data.</text>
</comment>
<feature type="region of interest" description="Disordered" evidence="3">
    <location>
        <begin position="1"/>
        <end position="25"/>
    </location>
</feature>
<evidence type="ECO:0000256" key="2">
    <source>
        <dbReference type="PROSITE-ProRule" id="PRU00708"/>
    </source>
</evidence>
<keyword evidence="5" id="KW-1185">Reference proteome</keyword>
<organism evidence="4 5">
    <name type="scientific">Cinnamomum micranthum f. kanehirae</name>
    <dbReference type="NCBI Taxonomy" id="337451"/>
    <lineage>
        <taxon>Eukaryota</taxon>
        <taxon>Viridiplantae</taxon>
        <taxon>Streptophyta</taxon>
        <taxon>Embryophyta</taxon>
        <taxon>Tracheophyta</taxon>
        <taxon>Spermatophyta</taxon>
        <taxon>Magnoliopsida</taxon>
        <taxon>Magnoliidae</taxon>
        <taxon>Laurales</taxon>
        <taxon>Lauraceae</taxon>
        <taxon>Cinnamomum</taxon>
    </lineage>
</organism>
<reference evidence="4 5" key="1">
    <citation type="journal article" date="2019" name="Nat. Plants">
        <title>Stout camphor tree genome fills gaps in understanding of flowering plant genome evolution.</title>
        <authorList>
            <person name="Chaw S.M."/>
            <person name="Liu Y.C."/>
            <person name="Wu Y.W."/>
            <person name="Wang H.Y."/>
            <person name="Lin C.I."/>
            <person name="Wu C.S."/>
            <person name="Ke H.M."/>
            <person name="Chang L.Y."/>
            <person name="Hsu C.Y."/>
            <person name="Yang H.T."/>
            <person name="Sudianto E."/>
            <person name="Hsu M.H."/>
            <person name="Wu K.P."/>
            <person name="Wang L.N."/>
            <person name="Leebens-Mack J.H."/>
            <person name="Tsai I.J."/>
        </authorList>
    </citation>
    <scope>NUCLEOTIDE SEQUENCE [LARGE SCALE GENOMIC DNA]</scope>
    <source>
        <strain evidence="5">cv. Chaw 1501</strain>
        <tissue evidence="4">Young leaves</tissue>
    </source>
</reference>
<keyword evidence="1" id="KW-0677">Repeat</keyword>
<dbReference type="PROSITE" id="PS51375">
    <property type="entry name" value="PPR"/>
    <property type="match status" value="2"/>
</dbReference>
<sequence length="420" mass="47957">MERTTNTLSLSPSLPLPSPSPSSSLNPLTLRIVGSSSRVRVSLSLSLSLSSLQLQHKHNHNNDDNRDQQLQPQQIVQRWNRQESASIKHSALDYASLIRMLGKYGMPNVAMQLFNEMTAASVLPNHATLSALMLCYAENGLFLDAQAMWSEIINSSFVPEIEVISDLMDAYGKMGHFDEIRRILHELTSRDMGLCPEVYSLAISCFGKLEMEAAYGRLKRSRILIEKEAIRAIASAYIRQRRFYKLGEFLRDVGLGRKNTGNLLWNLLLLSYAANFRMKSLQREFLRMVDAGFSPDLNTFNIRALAFSRMSMFWDLHVSIEHMKHENVAPDLVTYGCIVDAYLSRRLGRNLSFALKKMNVDRHPLVLTDPIVFEVFGKGDFHSSSEALLESKRQKGLTYSKLIAMYLKKQYRSNQIFWNY</sequence>
<dbReference type="InterPro" id="IPR011990">
    <property type="entry name" value="TPR-like_helical_dom_sf"/>
</dbReference>
<feature type="repeat" description="PPR" evidence="2">
    <location>
        <begin position="125"/>
        <end position="159"/>
    </location>
</feature>
<dbReference type="OrthoDB" id="762539at2759"/>
<dbReference type="InterPro" id="IPR002885">
    <property type="entry name" value="PPR_rpt"/>
</dbReference>
<evidence type="ECO:0000256" key="1">
    <source>
        <dbReference type="ARBA" id="ARBA00022737"/>
    </source>
</evidence>
<dbReference type="STRING" id="337451.A0A3S3NAV5"/>
<accession>A0A3S3NAV5</accession>